<reference evidence="1 2" key="1">
    <citation type="submission" date="2017-06" db="EMBL/GenBank/DDBJ databases">
        <authorList>
            <person name="Kim H.J."/>
            <person name="Triplett B.A."/>
        </authorList>
    </citation>
    <scope>NUCLEOTIDE SEQUENCE [LARGE SCALE GENOMIC DNA]</scope>
    <source>
        <strain evidence="1 2">13146</strain>
    </source>
</reference>
<accession>A0A246HMX5</accession>
<name>A0A246HMX5_STEMA</name>
<evidence type="ECO:0000313" key="2">
    <source>
        <dbReference type="Proteomes" id="UP000198157"/>
    </source>
</evidence>
<comment type="caution">
    <text evidence="1">The sequence shown here is derived from an EMBL/GenBank/DDBJ whole genome shotgun (WGS) entry which is preliminary data.</text>
</comment>
<gene>
    <name evidence="1" type="ORF">CEE60_09955</name>
</gene>
<sequence length="179" mass="20723">METPTVASTVRAMRRAGAAGEPVPAEVATAWAKVFMEQLYGTQKPARYECRLRGSREPWEEAKLEDVANPRRRNLTIRALYLHPPVGRQDHRWPPGSNGDGRCLDCDEVEWLAGPDCQPRAPLRDHRSAMPFRITWVIEPLEQLHYLAKHLNPLARDKWRKEATYLIDRIRDHEKRSQP</sequence>
<dbReference type="OrthoDB" id="6048447at2"/>
<proteinExistence type="predicted"/>
<dbReference type="AlphaFoldDB" id="A0A246HMX5"/>
<protein>
    <submittedName>
        <fullName evidence="1">Uncharacterized protein</fullName>
    </submittedName>
</protein>
<dbReference type="Proteomes" id="UP000198157">
    <property type="component" value="Unassembled WGS sequence"/>
</dbReference>
<organism evidence="1 2">
    <name type="scientific">Stenotrophomonas maltophilia</name>
    <name type="common">Pseudomonas maltophilia</name>
    <name type="synonym">Xanthomonas maltophilia</name>
    <dbReference type="NCBI Taxonomy" id="40324"/>
    <lineage>
        <taxon>Bacteria</taxon>
        <taxon>Pseudomonadati</taxon>
        <taxon>Pseudomonadota</taxon>
        <taxon>Gammaproteobacteria</taxon>
        <taxon>Lysobacterales</taxon>
        <taxon>Lysobacteraceae</taxon>
        <taxon>Stenotrophomonas</taxon>
        <taxon>Stenotrophomonas maltophilia group</taxon>
    </lineage>
</organism>
<evidence type="ECO:0000313" key="1">
    <source>
        <dbReference type="EMBL" id="OWQ53976.1"/>
    </source>
</evidence>
<dbReference type="EMBL" id="NIVS01000020">
    <property type="protein sequence ID" value="OWQ53976.1"/>
    <property type="molecule type" value="Genomic_DNA"/>
</dbReference>